<sequence>MSAQLTVLDEPLKFLGQTKPMKVTECQTAVFEICLSKKVPNFVCKFSGKELKRDEKYEITVSEEGLTHRLKIKDARLSDSGEFSAEAGDLVQKAQLPTDRIRIKFVSTLKNVCVKERSQACLECELTSKDVTLSWKKDGWLLEHGNKYSMNHEGKRAELVIEDAQLSDSGEYTMVAMQDGDPTEYNSTATVTVEERLGTVKSRMSDLHVATGSPAELCVVLNNEKVEDVWLKDSKEVRSRGQGRGRMRKARTAHTLALTPPLTPQITDLPGVQIVKQGAVHKLIFPNMGPEHEGKYTFRAKAAESETSVFVADPPTLDPSRLEAPAAYPVTVKVGHTATIKVPFQAKPLPKVMWYKDSVEVTEEALVSMEREEDQALRMISNCVCEDNGLVMLKLKNDYRSATATLHLSVLVSGTCCSALRPPQRWVEFLELSGSCVHMKWKALKDNGGWPVTQFIVERKAVSKKAWIKIGKVEKGKAYQFRILVVILEGVSDPLETDKVFAGNPVGQSDSPVLRGQDGAFSQRGRLPHTNLQLFEEVPNTVTLTWNHNPDLKEDSDAHYVILKQDASTATWFTVAHQVFSTKYAVTGLLPGSSTSLLRVVAWHEIGDSDPLDSRDTWLINKDKIEDLSAKLKPYQPRDWRHAPRFLTLLKRHAVLRGQDCTMTCVFLGNPRPTVTLYKGDVNITAISKFWYSSTRGVCTIVIPTGTLKDSGEYSVAVENELGKDPSSCPLTVYASSTLTNTCFALSDKDDKSIPASVTESLQKKSKYLMGAPAPPTHQENVVMWGFSEGGPVCSVVLVNAVSQ</sequence>
<dbReference type="CDD" id="cd00063">
    <property type="entry name" value="FN3"/>
    <property type="match status" value="2"/>
</dbReference>
<dbReference type="InterPro" id="IPR003961">
    <property type="entry name" value="FN3_dom"/>
</dbReference>
<dbReference type="InterPro" id="IPR050964">
    <property type="entry name" value="Striated_Muscle_Regulatory"/>
</dbReference>
<keyword evidence="6" id="KW-1185">Reference proteome</keyword>
<dbReference type="InterPro" id="IPR003598">
    <property type="entry name" value="Ig_sub2"/>
</dbReference>
<dbReference type="InterPro" id="IPR036116">
    <property type="entry name" value="FN3_sf"/>
</dbReference>
<keyword evidence="2" id="KW-1015">Disulfide bond</keyword>
<feature type="domain" description="Ig-like" evidence="4">
    <location>
        <begin position="97"/>
        <end position="192"/>
    </location>
</feature>
<keyword evidence="1" id="KW-0677">Repeat</keyword>
<dbReference type="FunFam" id="2.60.40.10:FF:001539">
    <property type="entry name" value="Immunoglobulin superfamily member 22"/>
    <property type="match status" value="1"/>
</dbReference>
<evidence type="ECO:0000313" key="6">
    <source>
        <dbReference type="Proteomes" id="UP000551758"/>
    </source>
</evidence>
<feature type="domain" description="Ig-like" evidence="4">
    <location>
        <begin position="644"/>
        <end position="732"/>
    </location>
</feature>
<reference evidence="5 6" key="1">
    <citation type="journal article" date="2020" name="Mol. Biol. Evol.">
        <title>Interspecific Gene Flow and the Evolution of Specialization in Black and White Rhinoceros.</title>
        <authorList>
            <person name="Moodley Y."/>
            <person name="Westbury M.V."/>
            <person name="Russo I.M."/>
            <person name="Gopalakrishnan S."/>
            <person name="Rakotoarivelo A."/>
            <person name="Olsen R.A."/>
            <person name="Prost S."/>
            <person name="Tunstall T."/>
            <person name="Ryder O.A."/>
            <person name="Dalen L."/>
            <person name="Bruford M.W."/>
        </authorList>
    </citation>
    <scope>NUCLEOTIDE SEQUENCE [LARGE SCALE GENOMIC DNA]</scope>
    <source>
        <strain evidence="5">SBR-YM</strain>
        <tissue evidence="5">Skin</tissue>
    </source>
</reference>
<name>A0A7J7ESY8_DICBM</name>
<evidence type="ECO:0000259" key="4">
    <source>
        <dbReference type="PROSITE" id="PS50835"/>
    </source>
</evidence>
<evidence type="ECO:0000313" key="5">
    <source>
        <dbReference type="EMBL" id="KAF5918910.1"/>
    </source>
</evidence>
<dbReference type="Pfam" id="PF07679">
    <property type="entry name" value="I-set"/>
    <property type="match status" value="3"/>
</dbReference>
<dbReference type="InterPro" id="IPR007110">
    <property type="entry name" value="Ig-like_dom"/>
</dbReference>
<dbReference type="CDD" id="cd00096">
    <property type="entry name" value="Ig"/>
    <property type="match status" value="1"/>
</dbReference>
<dbReference type="FunFam" id="2.60.40.10:FF:000032">
    <property type="entry name" value="palladin isoform X1"/>
    <property type="match status" value="1"/>
</dbReference>
<evidence type="ECO:0000256" key="2">
    <source>
        <dbReference type="ARBA" id="ARBA00023157"/>
    </source>
</evidence>
<protein>
    <recommendedName>
        <fullName evidence="4">Ig-like domain-containing protein</fullName>
    </recommendedName>
</protein>
<dbReference type="AlphaFoldDB" id="A0A7J7ESY8"/>
<dbReference type="InterPro" id="IPR013098">
    <property type="entry name" value="Ig_I-set"/>
</dbReference>
<proteinExistence type="predicted"/>
<evidence type="ECO:0000256" key="3">
    <source>
        <dbReference type="ARBA" id="ARBA00023319"/>
    </source>
</evidence>
<gene>
    <name evidence="5" type="ORF">HPG69_005951</name>
</gene>
<organism evidence="5 6">
    <name type="scientific">Diceros bicornis minor</name>
    <name type="common">South-central black rhinoceros</name>
    <dbReference type="NCBI Taxonomy" id="77932"/>
    <lineage>
        <taxon>Eukaryota</taxon>
        <taxon>Metazoa</taxon>
        <taxon>Chordata</taxon>
        <taxon>Craniata</taxon>
        <taxon>Vertebrata</taxon>
        <taxon>Euteleostomi</taxon>
        <taxon>Mammalia</taxon>
        <taxon>Eutheria</taxon>
        <taxon>Laurasiatheria</taxon>
        <taxon>Perissodactyla</taxon>
        <taxon>Rhinocerotidae</taxon>
        <taxon>Diceros</taxon>
    </lineage>
</organism>
<dbReference type="PANTHER" id="PTHR13817">
    <property type="entry name" value="TITIN"/>
    <property type="match status" value="1"/>
</dbReference>
<dbReference type="InterPro" id="IPR013783">
    <property type="entry name" value="Ig-like_fold"/>
</dbReference>
<accession>A0A7J7ESY8</accession>
<dbReference type="SUPFAM" id="SSF48726">
    <property type="entry name" value="Immunoglobulin"/>
    <property type="match status" value="5"/>
</dbReference>
<dbReference type="FunFam" id="2.60.40.10:FF:001498">
    <property type="entry name" value="immunoglobulin superfamily member 22"/>
    <property type="match status" value="1"/>
</dbReference>
<dbReference type="EMBL" id="JACDTQ010002427">
    <property type="protein sequence ID" value="KAF5918910.1"/>
    <property type="molecule type" value="Genomic_DNA"/>
</dbReference>
<dbReference type="InterPro" id="IPR003599">
    <property type="entry name" value="Ig_sub"/>
</dbReference>
<dbReference type="InterPro" id="IPR036179">
    <property type="entry name" value="Ig-like_dom_sf"/>
</dbReference>
<dbReference type="Gene3D" id="2.60.40.10">
    <property type="entry name" value="Immunoglobulins"/>
    <property type="match status" value="7"/>
</dbReference>
<evidence type="ECO:0000256" key="1">
    <source>
        <dbReference type="ARBA" id="ARBA00022737"/>
    </source>
</evidence>
<dbReference type="PANTHER" id="PTHR13817:SF153">
    <property type="entry name" value="IMMUNOGLOBULIN SUPERFAMILY MEMBER 22"/>
    <property type="match status" value="1"/>
</dbReference>
<dbReference type="Proteomes" id="UP000551758">
    <property type="component" value="Unassembled WGS sequence"/>
</dbReference>
<dbReference type="SMART" id="SM00408">
    <property type="entry name" value="IGc2"/>
    <property type="match status" value="2"/>
</dbReference>
<keyword evidence="3" id="KW-0393">Immunoglobulin domain</keyword>
<dbReference type="SUPFAM" id="SSF49265">
    <property type="entry name" value="Fibronectin type III"/>
    <property type="match status" value="1"/>
</dbReference>
<dbReference type="SMART" id="SM00060">
    <property type="entry name" value="FN3"/>
    <property type="match status" value="2"/>
</dbReference>
<dbReference type="PROSITE" id="PS50835">
    <property type="entry name" value="IG_LIKE"/>
    <property type="match status" value="2"/>
</dbReference>
<comment type="caution">
    <text evidence="5">The sequence shown here is derived from an EMBL/GenBank/DDBJ whole genome shotgun (WGS) entry which is preliminary data.</text>
</comment>
<dbReference type="SMART" id="SM00409">
    <property type="entry name" value="IG"/>
    <property type="match status" value="4"/>
</dbReference>